<dbReference type="OrthoDB" id="594666at2"/>
<name>A0A372NZX4_9SPHI</name>
<proteinExistence type="predicted"/>
<feature type="compositionally biased region" description="Low complexity" evidence="1">
    <location>
        <begin position="202"/>
        <end position="211"/>
    </location>
</feature>
<feature type="region of interest" description="Disordered" evidence="1">
    <location>
        <begin position="401"/>
        <end position="452"/>
    </location>
</feature>
<dbReference type="EMBL" id="QWDC01000001">
    <property type="protein sequence ID" value="RFZ95673.1"/>
    <property type="molecule type" value="Genomic_DNA"/>
</dbReference>
<evidence type="ECO:0000313" key="2">
    <source>
        <dbReference type="EMBL" id="RFZ95673.1"/>
    </source>
</evidence>
<dbReference type="AlphaFoldDB" id="A0A372NZX4"/>
<reference evidence="2 3" key="1">
    <citation type="submission" date="2018-08" db="EMBL/GenBank/DDBJ databases">
        <title>Mucilaginibacter sp. MYSH2.</title>
        <authorList>
            <person name="Seo T."/>
        </authorList>
    </citation>
    <scope>NUCLEOTIDE SEQUENCE [LARGE SCALE GENOMIC DNA]</scope>
    <source>
        <strain evidence="2 3">MYSH2</strain>
    </source>
</reference>
<sequence>MDQYIDNRQKEIFWTLLANPADEGASYLQSLERLVSDHPQSAILQVLTARAKGGPSASKAATYIDPRLLHKLISDPQGLPAVEAGSVTDLTWVPKNEFVVPVHEQQAAPVEDTVIVDPYEAIREPETVAFVDEEQEVAEEVHVTEPVIEEQPDDVTEIPIPEETREIVTDEIAPEQRFGEPIDEEPLNEIAEAPQVFSTPEQIQEAIASAAEHTESQPEEVAEQPAENKISTEEIPAEQQQAQIKETEQPVAEAPVEQAQSLTEKQAPAESEYRFSSRFPKRENPVAPEPEEPKAAEPIEDEVYDEIVGIDDIGFKPVTEEPNADTATEHRFSEPEAEPEQDEEVQQPSVQFHQPADAATEPVQDYREVKDEEEKLILGGIVGGDYLSFDKKLDELREASGYVAPKFKPEEPKAEPAPVEEKTPEPVQPAAQAEQATSGHTIDPNHVSRYDDDKMPYTFLWWLNKTRKEHAENLRPYAERGVQTTAGGGNVDGLKRADELQQQYFENIFSLTSVSGVERDSDPERLEFDPEKKEDVIIERFIQADPQIKPLSADKLDNENKAKRSSEDSNEVVTETLARIYADQMLYHKAIATYKKLILKFPEKSTYFAARIEELEKKTN</sequence>
<evidence type="ECO:0000313" key="3">
    <source>
        <dbReference type="Proteomes" id="UP000264217"/>
    </source>
</evidence>
<dbReference type="RefSeq" id="WP_117391223.1">
    <property type="nucleotide sequence ID" value="NZ_QWDC01000001.1"/>
</dbReference>
<accession>A0A372NZX4</accession>
<feature type="region of interest" description="Disordered" evidence="1">
    <location>
        <begin position="313"/>
        <end position="368"/>
    </location>
</feature>
<evidence type="ECO:0000256" key="1">
    <source>
        <dbReference type="SAM" id="MobiDB-lite"/>
    </source>
</evidence>
<feature type="region of interest" description="Disordered" evidence="1">
    <location>
        <begin position="202"/>
        <end position="301"/>
    </location>
</feature>
<feature type="compositionally biased region" description="Basic and acidic residues" evidence="1">
    <location>
        <begin position="271"/>
        <end position="284"/>
    </location>
</feature>
<dbReference type="Proteomes" id="UP000264217">
    <property type="component" value="Unassembled WGS sequence"/>
</dbReference>
<keyword evidence="3" id="KW-1185">Reference proteome</keyword>
<organism evidence="2 3">
    <name type="scientific">Mucilaginibacter conchicola</name>
    <dbReference type="NCBI Taxonomy" id="2303333"/>
    <lineage>
        <taxon>Bacteria</taxon>
        <taxon>Pseudomonadati</taxon>
        <taxon>Bacteroidota</taxon>
        <taxon>Sphingobacteriia</taxon>
        <taxon>Sphingobacteriales</taxon>
        <taxon>Sphingobacteriaceae</taxon>
        <taxon>Mucilaginibacter</taxon>
    </lineage>
</organism>
<evidence type="ECO:0008006" key="4">
    <source>
        <dbReference type="Google" id="ProtNLM"/>
    </source>
</evidence>
<comment type="caution">
    <text evidence="2">The sequence shown here is derived from an EMBL/GenBank/DDBJ whole genome shotgun (WGS) entry which is preliminary data.</text>
</comment>
<feature type="compositionally biased region" description="Low complexity" evidence="1">
    <location>
        <begin position="233"/>
        <end position="244"/>
    </location>
</feature>
<gene>
    <name evidence="2" type="ORF">D0C36_09200</name>
</gene>
<protein>
    <recommendedName>
        <fullName evidence="4">Tetratricopeptide repeat protein</fullName>
    </recommendedName>
</protein>
<feature type="compositionally biased region" description="Acidic residues" evidence="1">
    <location>
        <begin position="335"/>
        <end position="345"/>
    </location>
</feature>
<feature type="compositionally biased region" description="Basic and acidic residues" evidence="1">
    <location>
        <begin position="407"/>
        <end position="424"/>
    </location>
</feature>